<proteinExistence type="inferred from homology"/>
<reference evidence="5" key="1">
    <citation type="journal article" date="2020" name="mSystems">
        <title>Genome- and Community-Level Interaction Insights into Carbon Utilization and Element Cycling Functions of Hydrothermarchaeota in Hydrothermal Sediment.</title>
        <authorList>
            <person name="Zhou Z."/>
            <person name="Liu Y."/>
            <person name="Xu W."/>
            <person name="Pan J."/>
            <person name="Luo Z.H."/>
            <person name="Li M."/>
        </authorList>
    </citation>
    <scope>NUCLEOTIDE SEQUENCE [LARGE SCALE GENOMIC DNA]</scope>
    <source>
        <strain evidence="5">HyVt-443</strain>
    </source>
</reference>
<dbReference type="AlphaFoldDB" id="A0A831RJB5"/>
<keyword evidence="3 4" id="KW-0472">Membrane</keyword>
<gene>
    <name evidence="4 5" type="primary">hflD</name>
    <name evidence="5" type="ORF">ENI96_00730</name>
</gene>
<evidence type="ECO:0000313" key="5">
    <source>
        <dbReference type="EMBL" id="HEB94937.1"/>
    </source>
</evidence>
<protein>
    <recommendedName>
        <fullName evidence="4">High frequency lysogenization protein HflD homolog</fullName>
    </recommendedName>
</protein>
<dbReference type="PANTHER" id="PTHR38100:SF1">
    <property type="entry name" value="HIGH FREQUENCY LYSOGENIZATION PROTEIN HFLD"/>
    <property type="match status" value="1"/>
</dbReference>
<dbReference type="PANTHER" id="PTHR38100">
    <property type="entry name" value="HIGH FREQUENCY LYSOGENIZATION PROTEIN HFLD"/>
    <property type="match status" value="1"/>
</dbReference>
<keyword evidence="1 4" id="KW-1003">Cell membrane</keyword>
<dbReference type="Proteomes" id="UP000886251">
    <property type="component" value="Unassembled WGS sequence"/>
</dbReference>
<evidence type="ECO:0000256" key="3">
    <source>
        <dbReference type="ARBA" id="ARBA00023136"/>
    </source>
</evidence>
<evidence type="ECO:0000256" key="2">
    <source>
        <dbReference type="ARBA" id="ARBA00022490"/>
    </source>
</evidence>
<organism evidence="5">
    <name type="scientific">Sedimenticola thiotaurini</name>
    <dbReference type="NCBI Taxonomy" id="1543721"/>
    <lineage>
        <taxon>Bacteria</taxon>
        <taxon>Pseudomonadati</taxon>
        <taxon>Pseudomonadota</taxon>
        <taxon>Gammaproteobacteria</taxon>
        <taxon>Chromatiales</taxon>
        <taxon>Sedimenticolaceae</taxon>
        <taxon>Sedimenticola</taxon>
    </lineage>
</organism>
<name>A0A831RJB5_9GAMM</name>
<comment type="subcellular location">
    <subcellularLocation>
        <location evidence="4">Cytoplasm</location>
    </subcellularLocation>
    <subcellularLocation>
        <location evidence="4">Cell membrane</location>
        <topology evidence="4">Peripheral membrane protein</topology>
        <orientation evidence="4">Cytoplasmic side</orientation>
    </subcellularLocation>
</comment>
<evidence type="ECO:0000256" key="4">
    <source>
        <dbReference type="HAMAP-Rule" id="MF_00695"/>
    </source>
</evidence>
<dbReference type="Pfam" id="PF04356">
    <property type="entry name" value="DUF489"/>
    <property type="match status" value="1"/>
</dbReference>
<dbReference type="GO" id="GO:0005737">
    <property type="term" value="C:cytoplasm"/>
    <property type="evidence" value="ECO:0007669"/>
    <property type="project" value="UniProtKB-SubCell"/>
</dbReference>
<dbReference type="GO" id="GO:0005886">
    <property type="term" value="C:plasma membrane"/>
    <property type="evidence" value="ECO:0007669"/>
    <property type="project" value="UniProtKB-SubCell"/>
</dbReference>
<sequence>MRSDRDRCIALAGIFQAADLAARIARHGMADADAVGHSIYSLFQTDPDTTTSVYGGVAGIRHGLLSLLRQLDGGADRDMDTTRYVIALMHLERKLARKRPMLAEIAAGIETTAARLDHFPMTHPNILAGLAEIYSRTISTLQPRIMVRGEPTHLHNPDNVNRIRALLLAGIRAAMLWRQCGGGRLQLLLRRRRLATTARALLAEGGCAESAS</sequence>
<dbReference type="SUPFAM" id="SSF101322">
    <property type="entry name" value="YcfC-like"/>
    <property type="match status" value="1"/>
</dbReference>
<comment type="caution">
    <text evidence="5">The sequence shown here is derived from an EMBL/GenBank/DDBJ whole genome shotgun (WGS) entry which is preliminary data.</text>
</comment>
<dbReference type="InterPro" id="IPR007451">
    <property type="entry name" value="HflD"/>
</dbReference>
<evidence type="ECO:0000256" key="1">
    <source>
        <dbReference type="ARBA" id="ARBA00022475"/>
    </source>
</evidence>
<accession>A0A831RJB5</accession>
<keyword evidence="2 4" id="KW-0963">Cytoplasm</keyword>
<dbReference type="EMBL" id="DRKP01000010">
    <property type="protein sequence ID" value="HEB94937.1"/>
    <property type="molecule type" value="Genomic_DNA"/>
</dbReference>
<dbReference type="Gene3D" id="1.10.3890.10">
    <property type="entry name" value="HflD-like"/>
    <property type="match status" value="1"/>
</dbReference>
<comment type="similarity">
    <text evidence="4">Belongs to the HflD family.</text>
</comment>
<dbReference type="HAMAP" id="MF_00695">
    <property type="entry name" value="HflD_protein"/>
    <property type="match status" value="1"/>
</dbReference>
<dbReference type="NCBIfam" id="NF001246">
    <property type="entry name" value="PRK00218.1-2"/>
    <property type="match status" value="1"/>
</dbReference>
<dbReference type="InterPro" id="IPR035932">
    <property type="entry name" value="HflD-like_sf"/>
</dbReference>